<dbReference type="EMBL" id="BQKI01000012">
    <property type="protein sequence ID" value="GJN06385.1"/>
    <property type="molecule type" value="Genomic_DNA"/>
</dbReference>
<dbReference type="GO" id="GO:0004674">
    <property type="term" value="F:protein serine/threonine kinase activity"/>
    <property type="evidence" value="ECO:0007669"/>
    <property type="project" value="UniProtKB-EC"/>
</dbReference>
<keyword evidence="4" id="KW-0675">Receptor</keyword>
<feature type="domain" description="Bulb-type lectin" evidence="7">
    <location>
        <begin position="67"/>
        <end position="186"/>
    </location>
</feature>
<evidence type="ECO:0000256" key="5">
    <source>
        <dbReference type="ARBA" id="ARBA00047899"/>
    </source>
</evidence>
<dbReference type="Gene3D" id="2.90.10.10">
    <property type="entry name" value="Bulb-type lectin domain"/>
    <property type="match status" value="1"/>
</dbReference>
<comment type="catalytic activity">
    <reaction evidence="5">
        <text>L-threonyl-[protein] + ATP = O-phospho-L-threonyl-[protein] + ADP + H(+)</text>
        <dbReference type="Rhea" id="RHEA:46608"/>
        <dbReference type="Rhea" id="RHEA-COMP:11060"/>
        <dbReference type="Rhea" id="RHEA-COMP:11605"/>
        <dbReference type="ChEBI" id="CHEBI:15378"/>
        <dbReference type="ChEBI" id="CHEBI:30013"/>
        <dbReference type="ChEBI" id="CHEBI:30616"/>
        <dbReference type="ChEBI" id="CHEBI:61977"/>
        <dbReference type="ChEBI" id="CHEBI:456216"/>
        <dbReference type="EC" id="2.7.11.1"/>
    </reaction>
</comment>
<evidence type="ECO:0000259" key="7">
    <source>
        <dbReference type="PROSITE" id="PS50927"/>
    </source>
</evidence>
<keyword evidence="9" id="KW-1185">Reference proteome</keyword>
<reference evidence="8" key="1">
    <citation type="journal article" date="2018" name="DNA Res.">
        <title>Multiple hybrid de novo genome assembly of finger millet, an orphan allotetraploid crop.</title>
        <authorList>
            <person name="Hatakeyama M."/>
            <person name="Aluri S."/>
            <person name="Balachadran M.T."/>
            <person name="Sivarajan S.R."/>
            <person name="Patrignani A."/>
            <person name="Gruter S."/>
            <person name="Poveda L."/>
            <person name="Shimizu-Inatsugi R."/>
            <person name="Baeten J."/>
            <person name="Francoijs K.J."/>
            <person name="Nataraja K.N."/>
            <person name="Reddy Y.A.N."/>
            <person name="Phadnis S."/>
            <person name="Ravikumar R.L."/>
            <person name="Schlapbach R."/>
            <person name="Sreeman S.M."/>
            <person name="Shimizu K.K."/>
        </authorList>
    </citation>
    <scope>NUCLEOTIDE SEQUENCE</scope>
</reference>
<dbReference type="PROSITE" id="PS50927">
    <property type="entry name" value="BULB_LECTIN"/>
    <property type="match status" value="1"/>
</dbReference>
<dbReference type="CDD" id="cd00028">
    <property type="entry name" value="B_lectin"/>
    <property type="match status" value="1"/>
</dbReference>
<keyword evidence="3" id="KW-0732">Signal</keyword>
<dbReference type="EC" id="2.7.11.1" evidence="2"/>
<evidence type="ECO:0000256" key="1">
    <source>
        <dbReference type="ARBA" id="ARBA00004479"/>
    </source>
</evidence>
<comment type="caution">
    <text evidence="8">The sequence shown here is derived from an EMBL/GenBank/DDBJ whole genome shotgun (WGS) entry which is preliminary data.</text>
</comment>
<name>A0AAV5D8L4_ELECO</name>
<organism evidence="8 9">
    <name type="scientific">Eleusine coracana subsp. coracana</name>
    <dbReference type="NCBI Taxonomy" id="191504"/>
    <lineage>
        <taxon>Eukaryota</taxon>
        <taxon>Viridiplantae</taxon>
        <taxon>Streptophyta</taxon>
        <taxon>Embryophyta</taxon>
        <taxon>Tracheophyta</taxon>
        <taxon>Spermatophyta</taxon>
        <taxon>Magnoliopsida</taxon>
        <taxon>Liliopsida</taxon>
        <taxon>Poales</taxon>
        <taxon>Poaceae</taxon>
        <taxon>PACMAD clade</taxon>
        <taxon>Chloridoideae</taxon>
        <taxon>Cynodonteae</taxon>
        <taxon>Eleusininae</taxon>
        <taxon>Eleusine</taxon>
    </lineage>
</organism>
<evidence type="ECO:0000256" key="4">
    <source>
        <dbReference type="ARBA" id="ARBA00023170"/>
    </source>
</evidence>
<proteinExistence type="predicted"/>
<dbReference type="GO" id="GO:0016020">
    <property type="term" value="C:membrane"/>
    <property type="evidence" value="ECO:0007669"/>
    <property type="project" value="UniProtKB-SubCell"/>
</dbReference>
<dbReference type="SUPFAM" id="SSF51110">
    <property type="entry name" value="alpha-D-mannose-specific plant lectins"/>
    <property type="match status" value="1"/>
</dbReference>
<evidence type="ECO:0000256" key="6">
    <source>
        <dbReference type="ARBA" id="ARBA00048679"/>
    </source>
</evidence>
<comment type="catalytic activity">
    <reaction evidence="6">
        <text>L-seryl-[protein] + ATP = O-phospho-L-seryl-[protein] + ADP + H(+)</text>
        <dbReference type="Rhea" id="RHEA:17989"/>
        <dbReference type="Rhea" id="RHEA-COMP:9863"/>
        <dbReference type="Rhea" id="RHEA-COMP:11604"/>
        <dbReference type="ChEBI" id="CHEBI:15378"/>
        <dbReference type="ChEBI" id="CHEBI:29999"/>
        <dbReference type="ChEBI" id="CHEBI:30616"/>
        <dbReference type="ChEBI" id="CHEBI:83421"/>
        <dbReference type="ChEBI" id="CHEBI:456216"/>
        <dbReference type="EC" id="2.7.11.1"/>
    </reaction>
</comment>
<dbReference type="Proteomes" id="UP001054889">
    <property type="component" value="Unassembled WGS sequence"/>
</dbReference>
<comment type="subcellular location">
    <subcellularLocation>
        <location evidence="1">Membrane</location>
        <topology evidence="1">Single-pass type I membrane protein</topology>
    </subcellularLocation>
</comment>
<dbReference type="InterPro" id="IPR036426">
    <property type="entry name" value="Bulb-type_lectin_dom_sf"/>
</dbReference>
<dbReference type="AlphaFoldDB" id="A0AAV5D8L4"/>
<evidence type="ECO:0000313" key="9">
    <source>
        <dbReference type="Proteomes" id="UP001054889"/>
    </source>
</evidence>
<dbReference type="InterPro" id="IPR001480">
    <property type="entry name" value="Bulb-type_lectin_dom"/>
</dbReference>
<accession>A0AAV5D8L4</accession>
<gene>
    <name evidence="8" type="primary">ga24111</name>
    <name evidence="8" type="ORF">PR202_ga24111</name>
</gene>
<dbReference type="FunFam" id="2.90.10.30:FF:000003">
    <property type="entry name" value="Os04g0303100 protein"/>
    <property type="match status" value="1"/>
</dbReference>
<reference evidence="8" key="2">
    <citation type="submission" date="2021-12" db="EMBL/GenBank/DDBJ databases">
        <title>Resequencing data analysis of finger millet.</title>
        <authorList>
            <person name="Hatakeyama M."/>
            <person name="Aluri S."/>
            <person name="Balachadran M.T."/>
            <person name="Sivarajan S.R."/>
            <person name="Poveda L."/>
            <person name="Shimizu-Inatsugi R."/>
            <person name="Schlapbach R."/>
            <person name="Sreeman S.M."/>
            <person name="Shimizu K.K."/>
        </authorList>
    </citation>
    <scope>NUCLEOTIDE SEQUENCE</scope>
</reference>
<dbReference type="PANTHER" id="PTHR47976">
    <property type="entry name" value="G-TYPE LECTIN S-RECEPTOR-LIKE SERINE/THREONINE-PROTEIN KINASE SD2-5"/>
    <property type="match status" value="1"/>
</dbReference>
<evidence type="ECO:0000256" key="3">
    <source>
        <dbReference type="ARBA" id="ARBA00022729"/>
    </source>
</evidence>
<dbReference type="Pfam" id="PF01453">
    <property type="entry name" value="B_lectin"/>
    <property type="match status" value="1"/>
</dbReference>
<protein>
    <recommendedName>
        <fullName evidence="2">non-specific serine/threonine protein kinase</fullName>
        <ecNumber evidence="2">2.7.11.1</ecNumber>
    </recommendedName>
</protein>
<sequence length="324" mass="34503">MTAAPSKTYVHHLSASVHGVGETVDYQHGPPSAANLSTVWKISGADPTAGSYATQYAANPVLLRPIAAPEYRNLYFGAGFYCVTPCNTFVFGVYAVSTVNQSDAYKLNANANSVMLVWSANRDHQVQKNATLNFTGDGDLILRDADGSLVWSSGTSGRSVVGMNMTESGNVVLFDQDNKSVWQSFDHPVDSLLPGQRLLVGKSLTPNRNTGVITDEESCKQTCLGNCSCKAALFRYGNDASNGSCLLASESLSLVGSSMGQHFSRLITTRRPQMSVVVKVLEGTMNVETNIEYNFVTMVATSLGNAGKLASSGPLLASHLSGPR</sequence>
<dbReference type="InterPro" id="IPR003609">
    <property type="entry name" value="Pan_app"/>
</dbReference>
<dbReference type="SMART" id="SM00108">
    <property type="entry name" value="B_lectin"/>
    <property type="match status" value="1"/>
</dbReference>
<dbReference type="InterPro" id="IPR051343">
    <property type="entry name" value="G-type_lectin_kinases/EP1-like"/>
</dbReference>
<dbReference type="GO" id="GO:0051707">
    <property type="term" value="P:response to other organism"/>
    <property type="evidence" value="ECO:0007669"/>
    <property type="project" value="UniProtKB-ARBA"/>
</dbReference>
<dbReference type="FunFam" id="2.90.10.10:FF:000039">
    <property type="entry name" value="G-type lectin S-receptor-like serine/threonine-protein kinase SD2-5"/>
    <property type="match status" value="1"/>
</dbReference>
<dbReference type="Pfam" id="PF08276">
    <property type="entry name" value="PAN_2"/>
    <property type="match status" value="1"/>
</dbReference>
<dbReference type="PANTHER" id="PTHR47976:SF30">
    <property type="entry name" value="RECEPTOR-LIKE SERINE_THREONINE-PROTEIN KINASE"/>
    <property type="match status" value="1"/>
</dbReference>
<evidence type="ECO:0000256" key="2">
    <source>
        <dbReference type="ARBA" id="ARBA00012513"/>
    </source>
</evidence>
<evidence type="ECO:0000313" key="8">
    <source>
        <dbReference type="EMBL" id="GJN06385.1"/>
    </source>
</evidence>